<dbReference type="Gene3D" id="1.10.1660.10">
    <property type="match status" value="1"/>
</dbReference>
<protein>
    <recommendedName>
        <fullName evidence="2">HTH merR-type domain-containing protein</fullName>
    </recommendedName>
</protein>
<accession>A0A6L2ZSW4</accession>
<dbReference type="Pfam" id="PF13411">
    <property type="entry name" value="MerR_1"/>
    <property type="match status" value="1"/>
</dbReference>
<dbReference type="PROSITE" id="PS50937">
    <property type="entry name" value="HTH_MERR_2"/>
    <property type="match status" value="1"/>
</dbReference>
<sequence>MYDIILQNTFPLKEVENMYTIGEVSKMFDIPISTLRYYDKEGLFPKIERKSGIRQFSEEEIEALRVFECLKKSGLKIRDIKKFIDWTELGNETLEERKKLFHNQKKTD</sequence>
<dbReference type="InterPro" id="IPR047057">
    <property type="entry name" value="MerR_fam"/>
</dbReference>
<gene>
    <name evidence="3" type="ORF">ikelab_01930</name>
</gene>
<keyword evidence="1" id="KW-0238">DNA-binding</keyword>
<dbReference type="InterPro" id="IPR000551">
    <property type="entry name" value="MerR-type_HTH_dom"/>
</dbReference>
<dbReference type="SUPFAM" id="SSF46955">
    <property type="entry name" value="Putative DNA-binding domain"/>
    <property type="match status" value="1"/>
</dbReference>
<comment type="caution">
    <text evidence="3">The sequence shown here is derived from an EMBL/GenBank/DDBJ whole genome shotgun (WGS) entry which is preliminary data.</text>
</comment>
<dbReference type="SMART" id="SM00422">
    <property type="entry name" value="HTH_MERR"/>
    <property type="match status" value="1"/>
</dbReference>
<dbReference type="InterPro" id="IPR009061">
    <property type="entry name" value="DNA-bd_dom_put_sf"/>
</dbReference>
<dbReference type="EMBL" id="BLXU01000001">
    <property type="protein sequence ID" value="GFO50918.1"/>
    <property type="molecule type" value="Genomic_DNA"/>
</dbReference>
<reference evidence="3 4" key="1">
    <citation type="submission" date="2020-06" db="EMBL/GenBank/DDBJ databases">
        <title>Draft genome sequence of Lactic acid bacteria from Okinawan-style tofu.</title>
        <authorList>
            <person name="Takara I."/>
            <person name="Ikematsu S."/>
        </authorList>
    </citation>
    <scope>NUCLEOTIDE SEQUENCE [LARGE SCALE GENOMIC DNA]</scope>
    <source>
        <strain evidence="4">lg38</strain>
    </source>
</reference>
<name>A0A6L2ZSW4_9LACT</name>
<dbReference type="Proteomes" id="UP000504756">
    <property type="component" value="Unassembled WGS sequence"/>
</dbReference>
<evidence type="ECO:0000256" key="1">
    <source>
        <dbReference type="ARBA" id="ARBA00023125"/>
    </source>
</evidence>
<dbReference type="PANTHER" id="PTHR30204:SF82">
    <property type="entry name" value="TRANSCRIPTIONAL REGULATOR, MERR FAMILY"/>
    <property type="match status" value="1"/>
</dbReference>
<evidence type="ECO:0000259" key="2">
    <source>
        <dbReference type="PROSITE" id="PS50937"/>
    </source>
</evidence>
<organism evidence="3 4">
    <name type="scientific">Lactococcus garvieae</name>
    <dbReference type="NCBI Taxonomy" id="1363"/>
    <lineage>
        <taxon>Bacteria</taxon>
        <taxon>Bacillati</taxon>
        <taxon>Bacillota</taxon>
        <taxon>Bacilli</taxon>
        <taxon>Lactobacillales</taxon>
        <taxon>Streptococcaceae</taxon>
        <taxon>Lactococcus</taxon>
    </lineage>
</organism>
<dbReference type="CDD" id="cd01109">
    <property type="entry name" value="HTH_YyaN"/>
    <property type="match status" value="1"/>
</dbReference>
<evidence type="ECO:0000313" key="4">
    <source>
        <dbReference type="Proteomes" id="UP000504756"/>
    </source>
</evidence>
<dbReference type="AlphaFoldDB" id="A0A6L2ZSW4"/>
<dbReference type="GO" id="GO:0003700">
    <property type="term" value="F:DNA-binding transcription factor activity"/>
    <property type="evidence" value="ECO:0007669"/>
    <property type="project" value="InterPro"/>
</dbReference>
<feature type="domain" description="HTH merR-type" evidence="2">
    <location>
        <begin position="18"/>
        <end position="86"/>
    </location>
</feature>
<dbReference type="GO" id="GO:0003677">
    <property type="term" value="F:DNA binding"/>
    <property type="evidence" value="ECO:0007669"/>
    <property type="project" value="UniProtKB-KW"/>
</dbReference>
<proteinExistence type="predicted"/>
<dbReference type="PANTHER" id="PTHR30204">
    <property type="entry name" value="REDOX-CYCLING DRUG-SENSING TRANSCRIPTIONAL ACTIVATOR SOXR"/>
    <property type="match status" value="1"/>
</dbReference>
<evidence type="ECO:0000313" key="3">
    <source>
        <dbReference type="EMBL" id="GFO50918.1"/>
    </source>
</evidence>
<dbReference type="PRINTS" id="PR00040">
    <property type="entry name" value="HTHMERR"/>
</dbReference>